<dbReference type="PROSITE" id="PS50127">
    <property type="entry name" value="UBC_2"/>
    <property type="match status" value="1"/>
</dbReference>
<dbReference type="Gene3D" id="3.10.110.10">
    <property type="entry name" value="Ubiquitin Conjugating Enzyme"/>
    <property type="match status" value="1"/>
</dbReference>
<dbReference type="EMBL" id="BTRK01000003">
    <property type="protein sequence ID" value="GMR42580.1"/>
    <property type="molecule type" value="Genomic_DNA"/>
</dbReference>
<dbReference type="Proteomes" id="UP001328107">
    <property type="component" value="Unassembled WGS sequence"/>
</dbReference>
<feature type="compositionally biased region" description="Basic residues" evidence="3">
    <location>
        <begin position="463"/>
        <end position="483"/>
    </location>
</feature>
<dbReference type="GO" id="GO:0061631">
    <property type="term" value="F:ubiquitin conjugating enzyme activity"/>
    <property type="evidence" value="ECO:0007669"/>
    <property type="project" value="TreeGrafter"/>
</dbReference>
<dbReference type="SMART" id="SM00212">
    <property type="entry name" value="UBCc"/>
    <property type="match status" value="1"/>
</dbReference>
<dbReference type="CDD" id="cd23837">
    <property type="entry name" value="UBCc_UBE2O"/>
    <property type="match status" value="1"/>
</dbReference>
<feature type="region of interest" description="Disordered" evidence="3">
    <location>
        <begin position="704"/>
        <end position="765"/>
    </location>
</feature>
<keyword evidence="1" id="KW-0808">Transferase</keyword>
<dbReference type="Pfam" id="PF23043">
    <property type="entry name" value="SH3-B_UBE2O"/>
    <property type="match status" value="1"/>
</dbReference>
<dbReference type="InterPro" id="IPR057735">
    <property type="entry name" value="UBE2O-like_tSH3-B"/>
</dbReference>
<evidence type="ECO:0000313" key="6">
    <source>
        <dbReference type="Proteomes" id="UP001328107"/>
    </source>
</evidence>
<feature type="compositionally biased region" description="Low complexity" evidence="3">
    <location>
        <begin position="747"/>
        <end position="756"/>
    </location>
</feature>
<reference evidence="6" key="1">
    <citation type="submission" date="2022-10" db="EMBL/GenBank/DDBJ databases">
        <title>Genome assembly of Pristionchus species.</title>
        <authorList>
            <person name="Yoshida K."/>
            <person name="Sommer R.J."/>
        </authorList>
    </citation>
    <scope>NUCLEOTIDE SEQUENCE [LARGE SCALE GENOMIC DNA]</scope>
    <source>
        <strain evidence="6">RS5460</strain>
    </source>
</reference>
<keyword evidence="2" id="KW-0833">Ubl conjugation pathway</keyword>
<feature type="compositionally biased region" description="Acidic residues" evidence="3">
    <location>
        <begin position="426"/>
        <end position="450"/>
    </location>
</feature>
<comment type="caution">
    <text evidence="5">The sequence shown here is derived from an EMBL/GenBank/DDBJ whole genome shotgun (WGS) entry which is preliminary data.</text>
</comment>
<evidence type="ECO:0000313" key="5">
    <source>
        <dbReference type="EMBL" id="GMR42580.1"/>
    </source>
</evidence>
<keyword evidence="6" id="KW-1185">Reference proteome</keyword>
<feature type="non-terminal residue" evidence="5">
    <location>
        <position position="1"/>
    </location>
</feature>
<evidence type="ECO:0000259" key="4">
    <source>
        <dbReference type="PROSITE" id="PS50127"/>
    </source>
</evidence>
<dbReference type="AlphaFoldDB" id="A0AAN4ZRR8"/>
<dbReference type="Pfam" id="PF23046">
    <property type="entry name" value="tSH3-B_UBE2O"/>
    <property type="match status" value="1"/>
</dbReference>
<name>A0AAN4ZRR8_9BILA</name>
<dbReference type="PANTHER" id="PTHR46116:SF15">
    <property type="entry name" value="(E3-INDEPENDENT) E2 UBIQUITIN-CONJUGATING ENZYME"/>
    <property type="match status" value="1"/>
</dbReference>
<feature type="domain" description="UBC core" evidence="4">
    <location>
        <begin position="809"/>
        <end position="969"/>
    </location>
</feature>
<dbReference type="InterPro" id="IPR000608">
    <property type="entry name" value="UBC"/>
</dbReference>
<dbReference type="PANTHER" id="PTHR46116">
    <property type="entry name" value="(E3-INDEPENDENT) E2 UBIQUITIN-CONJUGATING ENZYME"/>
    <property type="match status" value="1"/>
</dbReference>
<evidence type="ECO:0000256" key="1">
    <source>
        <dbReference type="ARBA" id="ARBA00022679"/>
    </source>
</evidence>
<sequence>SPHILHFIKWCNTHSDACNLVVYYFSFPLQMSDASDDEYMSLDETPEYKPKRDGPFSSLEYGYLVRKFDRPLPSKEDLVVYVDGGRTKTGYVNKVGYKDERMAAASDCRPGIYFHVDEIPSMRHSYVAGNEAITLERCYSVGETVMAFKNKHEDTEQAMSRSSANTIIGQITAVKTTADVMVLPDKTLILKDVPIQNNYKMLEMMNYNASHNYVLYDEWIGDISGMENEITCFYYKQRVTLIEDSKMESFFRRKGEHRRSNKAFIPGETVYVELRHLVNKNAKWESGEVPQALRRKYNKSHSVYSTDIKIRLVIEKVSSLAVTVKWVQSPSSLNMPPARITKDDLKKLKFIDVSANPRISSADRMVFTFNDEVQQMTKKEYNQWLTNEYKKWFVNPRTLPKTKAQAESSQLHPVMEEEEGMKSEKDEEEEDDVDMDEQAAGDDEDAEEAVDEKPVASTVRISSRLKRGRKAGARAREPRKKKAAATLSTSKPERKKSREGKWVKGNFCVEVLISRTVCDVEWMDGTITKNILGACLVPVDPDLDQQDHLPGNTVAKKSDDKSGDDDSFGIILRVNVEERVATVRWFKLLDKSKVTGGAQHTTDEEVTLFDIIPHPHYKRQFVGYIGVCVSKADSMASPHLSKTCCKIMANLQNGKQLVEYMDGTTDEVWPMEIMAIPLHEHEDDSDGEDDWLVGDESGLDLANESMSSSTAATAGTAVSGGASTSTRDVSTCTSGDKNEEKETSAPSVRVTRASTRSSKKRKKSEVEDIAQLIPKSLPAFEKGTLTLLDGEVNIGHKYLNEPVMNPGTKWTRAVLREHAHLREHLPKEIHLWAWESRLDLLTCVIFGPSGTPFELTPFHFDVHIPDTFPAVPPKVHYYAWSQDQLNPNLYQAGKVCVSLLGTWDGDGAEKWTPTSNLLQVFISIQGLILNSEPYFNEAGYEERKNVPEHEANSKRYNETATINSLEYLWRIYDRPPAHIASVVRQGVDSRIVEFKKRVMAWSEGKKQPEYPVHSSKGFRLALKSTMNKVVSILNKHADTE</sequence>
<dbReference type="InterPro" id="IPR057733">
    <property type="entry name" value="UBE2O-like_SH3-B"/>
</dbReference>
<accession>A0AAN4ZRR8</accession>
<evidence type="ECO:0000256" key="3">
    <source>
        <dbReference type="SAM" id="MobiDB-lite"/>
    </source>
</evidence>
<proteinExistence type="predicted"/>
<organism evidence="5 6">
    <name type="scientific">Pristionchus mayeri</name>
    <dbReference type="NCBI Taxonomy" id="1317129"/>
    <lineage>
        <taxon>Eukaryota</taxon>
        <taxon>Metazoa</taxon>
        <taxon>Ecdysozoa</taxon>
        <taxon>Nematoda</taxon>
        <taxon>Chromadorea</taxon>
        <taxon>Rhabditida</taxon>
        <taxon>Rhabditina</taxon>
        <taxon>Diplogasteromorpha</taxon>
        <taxon>Diplogasteroidea</taxon>
        <taxon>Neodiplogasteridae</taxon>
        <taxon>Pristionchus</taxon>
    </lineage>
</organism>
<dbReference type="InterPro" id="IPR016135">
    <property type="entry name" value="UBQ-conjugating_enzyme/RWD"/>
</dbReference>
<gene>
    <name evidence="5" type="ORF">PMAYCL1PPCAC_12775</name>
</gene>
<feature type="region of interest" description="Disordered" evidence="3">
    <location>
        <begin position="401"/>
        <end position="499"/>
    </location>
</feature>
<dbReference type="SUPFAM" id="SSF54495">
    <property type="entry name" value="UBC-like"/>
    <property type="match status" value="1"/>
</dbReference>
<feature type="compositionally biased region" description="Low complexity" evidence="3">
    <location>
        <begin position="707"/>
        <end position="726"/>
    </location>
</feature>
<dbReference type="Pfam" id="PF00179">
    <property type="entry name" value="UQ_con"/>
    <property type="match status" value="1"/>
</dbReference>
<protein>
    <recommendedName>
        <fullName evidence="4">UBC core domain-containing protein</fullName>
    </recommendedName>
</protein>
<evidence type="ECO:0000256" key="2">
    <source>
        <dbReference type="ARBA" id="ARBA00022786"/>
    </source>
</evidence>